<dbReference type="RefSeq" id="WP_125066920.1">
    <property type="nucleotide sequence ID" value="NZ_CP032548.1"/>
</dbReference>
<evidence type="ECO:0000256" key="3">
    <source>
        <dbReference type="ARBA" id="ARBA00022692"/>
    </source>
</evidence>
<dbReference type="Proteomes" id="UP000274593">
    <property type="component" value="Chromosome"/>
</dbReference>
<evidence type="ECO:0000256" key="5">
    <source>
        <dbReference type="ARBA" id="ARBA00023136"/>
    </source>
</evidence>
<dbReference type="Gene3D" id="3.40.190.10">
    <property type="entry name" value="Periplasmic binding protein-like II"/>
    <property type="match status" value="1"/>
</dbReference>
<accession>A0A3S8R5S0</accession>
<feature type="transmembrane region" description="Helical" evidence="6">
    <location>
        <begin position="391"/>
        <end position="413"/>
    </location>
</feature>
<dbReference type="Pfam" id="PF12698">
    <property type="entry name" value="ABC2_membrane_3"/>
    <property type="match status" value="1"/>
</dbReference>
<dbReference type="InterPro" id="IPR013525">
    <property type="entry name" value="ABC2_TM"/>
</dbReference>
<dbReference type="SUPFAM" id="SSF53850">
    <property type="entry name" value="Periplasmic binding protein-like II"/>
    <property type="match status" value="1"/>
</dbReference>
<keyword evidence="5 6" id="KW-0472">Membrane</keyword>
<evidence type="ECO:0000256" key="4">
    <source>
        <dbReference type="ARBA" id="ARBA00022989"/>
    </source>
</evidence>
<feature type="transmembrane region" description="Helical" evidence="6">
    <location>
        <begin position="301"/>
        <end position="319"/>
    </location>
</feature>
<keyword evidence="4 6" id="KW-1133">Transmembrane helix</keyword>
<dbReference type="PANTHER" id="PTHR30294:SF29">
    <property type="entry name" value="MULTIDRUG ABC TRANSPORTER PERMEASE YBHS-RELATED"/>
    <property type="match status" value="1"/>
</dbReference>
<dbReference type="AlphaFoldDB" id="A0A3S8R5S0"/>
<protein>
    <submittedName>
        <fullName evidence="8">ABC transporter permease</fullName>
    </submittedName>
</protein>
<evidence type="ECO:0000256" key="1">
    <source>
        <dbReference type="ARBA" id="ARBA00004651"/>
    </source>
</evidence>
<feature type="transmembrane region" description="Helical" evidence="6">
    <location>
        <begin position="181"/>
        <end position="202"/>
    </location>
</feature>
<reference evidence="8 9" key="1">
    <citation type="submission" date="2018-09" db="EMBL/GenBank/DDBJ databases">
        <title>Insights into the microbiota of Asian seabass (Lates calcarifer) with tenacibaculosis symptoms and description of sp. nov. Tenacibaculum singaporense.</title>
        <authorList>
            <person name="Miyake S."/>
            <person name="Soh M."/>
            <person name="Azman M.N."/>
            <person name="Ngoh S.Y."/>
            <person name="Orban L."/>
        </authorList>
    </citation>
    <scope>NUCLEOTIDE SEQUENCE [LARGE SCALE GENOMIC DNA]</scope>
    <source>
        <strain evidence="8 9">DSM 106434</strain>
    </source>
</reference>
<proteinExistence type="predicted"/>
<feature type="transmembrane region" description="Helical" evidence="6">
    <location>
        <begin position="21"/>
        <end position="43"/>
    </location>
</feature>
<evidence type="ECO:0000313" key="9">
    <source>
        <dbReference type="Proteomes" id="UP000274593"/>
    </source>
</evidence>
<keyword evidence="3 6" id="KW-0812">Transmembrane</keyword>
<organism evidence="8 9">
    <name type="scientific">Tenacibaculum singaporense</name>
    <dbReference type="NCBI Taxonomy" id="2358479"/>
    <lineage>
        <taxon>Bacteria</taxon>
        <taxon>Pseudomonadati</taxon>
        <taxon>Bacteroidota</taxon>
        <taxon>Flavobacteriia</taxon>
        <taxon>Flavobacteriales</taxon>
        <taxon>Flavobacteriaceae</taxon>
        <taxon>Tenacibaculum</taxon>
    </lineage>
</organism>
<evidence type="ECO:0000259" key="7">
    <source>
        <dbReference type="Pfam" id="PF12698"/>
    </source>
</evidence>
<name>A0A3S8R5S0_9FLAO</name>
<feature type="transmembrane region" description="Helical" evidence="6">
    <location>
        <begin position="366"/>
        <end position="385"/>
    </location>
</feature>
<feature type="domain" description="ABC-2 type transporter transmembrane" evidence="7">
    <location>
        <begin position="19"/>
        <end position="413"/>
    </location>
</feature>
<dbReference type="PANTHER" id="PTHR30294">
    <property type="entry name" value="MEMBRANE COMPONENT OF ABC TRANSPORTER YHHJ-RELATED"/>
    <property type="match status" value="1"/>
</dbReference>
<sequence length="440" mass="50016">MKRLRLIIEREFIAKVRNKSFIVMTFLSPLLMIGMGALVFFLMKKNDEKVKKIVYVDESGMFSKDIFKDSKTVKYEDFTALGIEDSKKKVEDGDYYGALYIPKQDSLEMLAKSIEFFSKDSPSMSIMESLEDKIDKELRHKKLTSFGIDIAHIEESKISSEIKMLNFSGEKSSKLINGLKIGVGAIAGYLLMMFVMIYGTSVMRSVIEEKTSRIIEVIVSSVKPFQLMLGKIIGNASAGLLQFFIWGILFLVFSLVASSFFGVDMMEMQSAKVSPEQMEAIQQTAANKGEMIVQEIFRLPLIKMFFLFIFYFLGGYMLYSSLFAAVGAAVDNETDTQQFMMPIMLPLILAVYVGFATVINDPHGPVSVIFSYIPFTSPIVMLMRIPFGVAWWEIAISMLLLILTFMVIVWIAAKIYRVGILMYGKKPTYKDLWKWIRYNG</sequence>
<dbReference type="KEGG" id="tsig:D6T69_06125"/>
<dbReference type="GO" id="GO:0140359">
    <property type="term" value="F:ABC-type transporter activity"/>
    <property type="evidence" value="ECO:0007669"/>
    <property type="project" value="InterPro"/>
</dbReference>
<evidence type="ECO:0000256" key="2">
    <source>
        <dbReference type="ARBA" id="ARBA00022475"/>
    </source>
</evidence>
<comment type="subcellular location">
    <subcellularLocation>
        <location evidence="1">Cell membrane</location>
        <topology evidence="1">Multi-pass membrane protein</topology>
    </subcellularLocation>
</comment>
<evidence type="ECO:0000256" key="6">
    <source>
        <dbReference type="SAM" id="Phobius"/>
    </source>
</evidence>
<feature type="transmembrane region" description="Helical" evidence="6">
    <location>
        <begin position="339"/>
        <end position="359"/>
    </location>
</feature>
<evidence type="ECO:0000313" key="8">
    <source>
        <dbReference type="EMBL" id="AZJ35120.1"/>
    </source>
</evidence>
<keyword evidence="2" id="KW-1003">Cell membrane</keyword>
<gene>
    <name evidence="8" type="ORF">D6T69_06125</name>
</gene>
<feature type="transmembrane region" description="Helical" evidence="6">
    <location>
        <begin position="240"/>
        <end position="263"/>
    </location>
</feature>
<dbReference type="EMBL" id="CP032548">
    <property type="protein sequence ID" value="AZJ35120.1"/>
    <property type="molecule type" value="Genomic_DNA"/>
</dbReference>
<keyword evidence="9" id="KW-1185">Reference proteome</keyword>
<dbReference type="InterPro" id="IPR051449">
    <property type="entry name" value="ABC-2_transporter_component"/>
</dbReference>
<dbReference type="GO" id="GO:0005886">
    <property type="term" value="C:plasma membrane"/>
    <property type="evidence" value="ECO:0007669"/>
    <property type="project" value="UniProtKB-SubCell"/>
</dbReference>